<dbReference type="Pfam" id="PF00528">
    <property type="entry name" value="BPD_transp_1"/>
    <property type="match status" value="1"/>
</dbReference>
<accession>A0ABW4L0W3</accession>
<evidence type="ECO:0000256" key="4">
    <source>
        <dbReference type="ARBA" id="ARBA00022692"/>
    </source>
</evidence>
<keyword evidence="2 8" id="KW-0813">Transport</keyword>
<name>A0ABW4L0W3_9MICO</name>
<dbReference type="Proteomes" id="UP001597277">
    <property type="component" value="Unassembled WGS sequence"/>
</dbReference>
<dbReference type="RefSeq" id="WP_388002315.1">
    <property type="nucleotide sequence ID" value="NZ_JBHUEE010000001.1"/>
</dbReference>
<sequence>MGENLEILAERLPQFADGIWVTAQLTVLGGVLAFVIAVILGLGARTENILVRGAARTVIEFFRGTSLVVQLFWLFYVLPLLGYRLDALLCGVLALGLNYGAYASEVVRGAINSVPQGQWEAARALSLSPVRRMRKIIWPQAWSIMIPSMANLFIMLLKGTAVAYIILMHDLTWESNQLRQATGDTFFSFGFGMIVYFLIALVIVLIANLLERIAKRRLGQLPAVTKRTRASVDLAGSHTAGTGGRG</sequence>
<feature type="domain" description="ABC transmembrane type-1" evidence="9">
    <location>
        <begin position="19"/>
        <end position="207"/>
    </location>
</feature>
<dbReference type="PANTHER" id="PTHR30614:SF0">
    <property type="entry name" value="L-CYSTINE TRANSPORT SYSTEM PERMEASE PROTEIN TCYL"/>
    <property type="match status" value="1"/>
</dbReference>
<keyword evidence="4 8" id="KW-0812">Transmembrane</keyword>
<keyword evidence="5" id="KW-0029">Amino-acid transport</keyword>
<dbReference type="InterPro" id="IPR035906">
    <property type="entry name" value="MetI-like_sf"/>
</dbReference>
<dbReference type="InterPro" id="IPR014342">
    <property type="entry name" value="Ectoine_EhuC"/>
</dbReference>
<keyword evidence="3" id="KW-1003">Cell membrane</keyword>
<proteinExistence type="inferred from homology"/>
<comment type="subcellular location">
    <subcellularLocation>
        <location evidence="1 8">Cell membrane</location>
        <topology evidence="1 8">Multi-pass membrane protein</topology>
    </subcellularLocation>
</comment>
<evidence type="ECO:0000313" key="10">
    <source>
        <dbReference type="EMBL" id="MFD1716900.1"/>
    </source>
</evidence>
<feature type="transmembrane region" description="Helical" evidence="8">
    <location>
        <begin position="20"/>
        <end position="42"/>
    </location>
</feature>
<dbReference type="SUPFAM" id="SSF161098">
    <property type="entry name" value="MetI-like"/>
    <property type="match status" value="1"/>
</dbReference>
<dbReference type="InterPro" id="IPR043429">
    <property type="entry name" value="ArtM/GltK/GlnP/TcyL/YhdX-like"/>
</dbReference>
<gene>
    <name evidence="10" type="primary">ehuC</name>
    <name evidence="10" type="ORF">ACFSE6_03575</name>
</gene>
<dbReference type="PROSITE" id="PS50928">
    <property type="entry name" value="ABC_TM1"/>
    <property type="match status" value="1"/>
</dbReference>
<dbReference type="EMBL" id="JBHUEE010000001">
    <property type="protein sequence ID" value="MFD1716900.1"/>
    <property type="molecule type" value="Genomic_DNA"/>
</dbReference>
<feature type="transmembrane region" description="Helical" evidence="8">
    <location>
        <begin position="186"/>
        <end position="210"/>
    </location>
</feature>
<evidence type="ECO:0000256" key="7">
    <source>
        <dbReference type="ARBA" id="ARBA00023136"/>
    </source>
</evidence>
<evidence type="ECO:0000313" key="11">
    <source>
        <dbReference type="Proteomes" id="UP001597277"/>
    </source>
</evidence>
<evidence type="ECO:0000259" key="9">
    <source>
        <dbReference type="PROSITE" id="PS50928"/>
    </source>
</evidence>
<keyword evidence="11" id="KW-1185">Reference proteome</keyword>
<evidence type="ECO:0000256" key="8">
    <source>
        <dbReference type="RuleBase" id="RU363032"/>
    </source>
</evidence>
<comment type="caution">
    <text evidence="10">The sequence shown here is derived from an EMBL/GenBank/DDBJ whole genome shotgun (WGS) entry which is preliminary data.</text>
</comment>
<protein>
    <submittedName>
        <fullName evidence="10">Ectoine/hydroxyectoine ABC transporter permease subunit EhuC</fullName>
    </submittedName>
</protein>
<dbReference type="InterPro" id="IPR000515">
    <property type="entry name" value="MetI-like"/>
</dbReference>
<feature type="transmembrane region" description="Helical" evidence="8">
    <location>
        <begin position="81"/>
        <end position="102"/>
    </location>
</feature>
<evidence type="ECO:0000256" key="5">
    <source>
        <dbReference type="ARBA" id="ARBA00022970"/>
    </source>
</evidence>
<dbReference type="PANTHER" id="PTHR30614">
    <property type="entry name" value="MEMBRANE COMPONENT OF AMINO ACID ABC TRANSPORTER"/>
    <property type="match status" value="1"/>
</dbReference>
<dbReference type="CDD" id="cd06261">
    <property type="entry name" value="TM_PBP2"/>
    <property type="match status" value="1"/>
</dbReference>
<dbReference type="InterPro" id="IPR010065">
    <property type="entry name" value="AA_ABC_transptr_permease_3TM"/>
</dbReference>
<reference evidence="11" key="1">
    <citation type="journal article" date="2019" name="Int. J. Syst. Evol. Microbiol.">
        <title>The Global Catalogue of Microorganisms (GCM) 10K type strain sequencing project: providing services to taxonomists for standard genome sequencing and annotation.</title>
        <authorList>
            <consortium name="The Broad Institute Genomics Platform"/>
            <consortium name="The Broad Institute Genome Sequencing Center for Infectious Disease"/>
            <person name="Wu L."/>
            <person name="Ma J."/>
        </authorList>
    </citation>
    <scope>NUCLEOTIDE SEQUENCE [LARGE SCALE GENOMIC DNA]</scope>
    <source>
        <strain evidence="11">JCM 17130</strain>
    </source>
</reference>
<dbReference type="NCBIfam" id="TIGR03004">
    <property type="entry name" value="ectoine_ehuC"/>
    <property type="match status" value="1"/>
</dbReference>
<comment type="similarity">
    <text evidence="8">Belongs to the binding-protein-dependent transport system permease family.</text>
</comment>
<evidence type="ECO:0000256" key="3">
    <source>
        <dbReference type="ARBA" id="ARBA00022475"/>
    </source>
</evidence>
<evidence type="ECO:0000256" key="1">
    <source>
        <dbReference type="ARBA" id="ARBA00004651"/>
    </source>
</evidence>
<dbReference type="NCBIfam" id="TIGR01726">
    <property type="entry name" value="HEQRo_perm_3TM"/>
    <property type="match status" value="1"/>
</dbReference>
<keyword evidence="6 8" id="KW-1133">Transmembrane helix</keyword>
<feature type="transmembrane region" description="Helical" evidence="8">
    <location>
        <begin position="141"/>
        <end position="166"/>
    </location>
</feature>
<organism evidence="10 11">
    <name type="scientific">Georgenia deserti</name>
    <dbReference type="NCBI Taxonomy" id="2093781"/>
    <lineage>
        <taxon>Bacteria</taxon>
        <taxon>Bacillati</taxon>
        <taxon>Actinomycetota</taxon>
        <taxon>Actinomycetes</taxon>
        <taxon>Micrococcales</taxon>
        <taxon>Bogoriellaceae</taxon>
        <taxon>Georgenia</taxon>
    </lineage>
</organism>
<evidence type="ECO:0000256" key="2">
    <source>
        <dbReference type="ARBA" id="ARBA00022448"/>
    </source>
</evidence>
<keyword evidence="7 8" id="KW-0472">Membrane</keyword>
<evidence type="ECO:0000256" key="6">
    <source>
        <dbReference type="ARBA" id="ARBA00022989"/>
    </source>
</evidence>
<feature type="transmembrane region" description="Helical" evidence="8">
    <location>
        <begin position="54"/>
        <end position="75"/>
    </location>
</feature>
<dbReference type="Gene3D" id="1.10.3720.10">
    <property type="entry name" value="MetI-like"/>
    <property type="match status" value="1"/>
</dbReference>